<evidence type="ECO:0000313" key="2">
    <source>
        <dbReference type="Proteomes" id="UP000001396"/>
    </source>
</evidence>
<dbReference type="AlphaFoldDB" id="D3BDD8"/>
<organism evidence="1 2">
    <name type="scientific">Heterostelium pallidum (strain ATCC 26659 / Pp 5 / PN500)</name>
    <name type="common">Cellular slime mold</name>
    <name type="synonym">Polysphondylium pallidum</name>
    <dbReference type="NCBI Taxonomy" id="670386"/>
    <lineage>
        <taxon>Eukaryota</taxon>
        <taxon>Amoebozoa</taxon>
        <taxon>Evosea</taxon>
        <taxon>Eumycetozoa</taxon>
        <taxon>Dictyostelia</taxon>
        <taxon>Acytosteliales</taxon>
        <taxon>Acytosteliaceae</taxon>
        <taxon>Heterostelium</taxon>
    </lineage>
</organism>
<evidence type="ECO:0000313" key="1">
    <source>
        <dbReference type="EMBL" id="EFA80582.1"/>
    </source>
</evidence>
<dbReference type="RefSeq" id="XP_020432702.1">
    <property type="nucleotide sequence ID" value="XM_020577375.1"/>
</dbReference>
<gene>
    <name evidence="1" type="ORF">PPL_06521</name>
</gene>
<accession>D3BDD8</accession>
<name>D3BDD8_HETP5</name>
<protein>
    <submittedName>
        <fullName evidence="1">Uncharacterized protein</fullName>
    </submittedName>
</protein>
<dbReference type="EMBL" id="ADBJ01000029">
    <property type="protein sequence ID" value="EFA80582.1"/>
    <property type="molecule type" value="Genomic_DNA"/>
</dbReference>
<dbReference type="Proteomes" id="UP000001396">
    <property type="component" value="Unassembled WGS sequence"/>
</dbReference>
<comment type="caution">
    <text evidence="1">The sequence shown here is derived from an EMBL/GenBank/DDBJ whole genome shotgun (WGS) entry which is preliminary data.</text>
</comment>
<dbReference type="InParanoid" id="D3BDD8"/>
<dbReference type="GeneID" id="31362003"/>
<sequence>MPLLNLIKSNGSTFEWFNSNLKEVEDDNGNIFNQIWVIVDRFSKYALIPTHNTYKSGFV</sequence>
<reference evidence="1 2" key="1">
    <citation type="journal article" date="2011" name="Genome Res.">
        <title>Phylogeny-wide analysis of social amoeba genomes highlights ancient origins for complex intercellular communication.</title>
        <authorList>
            <person name="Heidel A.J."/>
            <person name="Lawal H.M."/>
            <person name="Felder M."/>
            <person name="Schilde C."/>
            <person name="Helps N.R."/>
            <person name="Tunggal B."/>
            <person name="Rivero F."/>
            <person name="John U."/>
            <person name="Schleicher M."/>
            <person name="Eichinger L."/>
            <person name="Platzer M."/>
            <person name="Noegel A.A."/>
            <person name="Schaap P."/>
            <person name="Gloeckner G."/>
        </authorList>
    </citation>
    <scope>NUCLEOTIDE SEQUENCE [LARGE SCALE GENOMIC DNA]</scope>
    <source>
        <strain evidence="2">ATCC 26659 / Pp 5 / PN500</strain>
    </source>
</reference>
<keyword evidence="2" id="KW-1185">Reference proteome</keyword>
<proteinExistence type="predicted"/>